<keyword evidence="6" id="KW-1185">Reference proteome</keyword>
<proteinExistence type="predicted"/>
<feature type="non-terminal residue" evidence="5">
    <location>
        <position position="1"/>
    </location>
</feature>
<keyword evidence="1" id="KW-0479">Metal-binding</keyword>
<evidence type="ECO:0000313" key="5">
    <source>
        <dbReference type="EMBL" id="PPQ86937.1"/>
    </source>
</evidence>
<feature type="coiled-coil region" evidence="2">
    <location>
        <begin position="450"/>
        <end position="598"/>
    </location>
</feature>
<organism evidence="5 6">
    <name type="scientific">Psilocybe cyanescens</name>
    <dbReference type="NCBI Taxonomy" id="93625"/>
    <lineage>
        <taxon>Eukaryota</taxon>
        <taxon>Fungi</taxon>
        <taxon>Dikarya</taxon>
        <taxon>Basidiomycota</taxon>
        <taxon>Agaricomycotina</taxon>
        <taxon>Agaricomycetes</taxon>
        <taxon>Agaricomycetidae</taxon>
        <taxon>Agaricales</taxon>
        <taxon>Agaricineae</taxon>
        <taxon>Strophariaceae</taxon>
        <taxon>Psilocybe</taxon>
    </lineage>
</organism>
<keyword evidence="1" id="KW-0862">Zinc</keyword>
<evidence type="ECO:0000256" key="2">
    <source>
        <dbReference type="SAM" id="Coils"/>
    </source>
</evidence>
<feature type="compositionally biased region" description="Pro residues" evidence="3">
    <location>
        <begin position="222"/>
        <end position="247"/>
    </location>
</feature>
<dbReference type="Proteomes" id="UP000283269">
    <property type="component" value="Unassembled WGS sequence"/>
</dbReference>
<gene>
    <name evidence="5" type="ORF">CVT25_009823</name>
</gene>
<feature type="compositionally biased region" description="Polar residues" evidence="3">
    <location>
        <begin position="192"/>
        <end position="215"/>
    </location>
</feature>
<dbReference type="InterPro" id="IPR000571">
    <property type="entry name" value="Znf_CCCH"/>
</dbReference>
<feature type="region of interest" description="Disordered" evidence="3">
    <location>
        <begin position="33"/>
        <end position="264"/>
    </location>
</feature>
<dbReference type="STRING" id="93625.A0A409X8A5"/>
<evidence type="ECO:0000313" key="6">
    <source>
        <dbReference type="Proteomes" id="UP000283269"/>
    </source>
</evidence>
<reference evidence="5 6" key="1">
    <citation type="journal article" date="2018" name="Evol. Lett.">
        <title>Horizontal gene cluster transfer increased hallucinogenic mushroom diversity.</title>
        <authorList>
            <person name="Reynolds H.T."/>
            <person name="Vijayakumar V."/>
            <person name="Gluck-Thaler E."/>
            <person name="Korotkin H.B."/>
            <person name="Matheny P.B."/>
            <person name="Slot J.C."/>
        </authorList>
    </citation>
    <scope>NUCLEOTIDE SEQUENCE [LARGE SCALE GENOMIC DNA]</scope>
    <source>
        <strain evidence="5 6">2631</strain>
    </source>
</reference>
<dbReference type="EMBL" id="NHYD01002409">
    <property type="protein sequence ID" value="PPQ86937.1"/>
    <property type="molecule type" value="Genomic_DNA"/>
</dbReference>
<keyword evidence="2" id="KW-0175">Coiled coil</keyword>
<feature type="zinc finger region" description="C3H1-type" evidence="1">
    <location>
        <begin position="1"/>
        <end position="26"/>
    </location>
</feature>
<feature type="compositionally biased region" description="Polar residues" evidence="3">
    <location>
        <begin position="108"/>
        <end position="126"/>
    </location>
</feature>
<sequence>HFDQDGVPIGRGCKHGLNCNFVHPEDYEWRDLLSTKPRQARPRDSFTETSGRGRGGQSPTEDRSRQYWNSWRSPPRRSLSRSRSPWARDDRRAENVAGPSTARGEQQAGPSSSSRTVAPTANSSAPVQAPPIARTAPPLPTPPTTSSNFADAFPTGSAPSGSRVLPSNTLVTSPISPPTGPKALRAFGVHKSSISQLPMSPTTPIQTPQASTPVLNAQPAQPSLPPPPPPPPPSRSPPMQPPHPLPDVPEILSTKNESPAPDVDVDTKKTLWEKRTNAFAKCARLLENVTMLDKECADADHVLQSMFFSSLPESERTRLKEQHETLLAQRQEVKKEYEATKLELVVADAWPTGPSPTAHLEDDMREKQTEISKYVQELSTIVWEMQRILGDIQKFKAPPLFLPNSDDEGDEAASAMDVDGNSASLAPTTRKRRRLEDGSRAEIAPSQDEMNNFMGVLTDLEDKVANLKNDITAHDQDLKEMFKDLMETRIEEVNIANAEARREKEEKRLAEEQQRNATLATLNDEMSNAGLEVGELAKEIADLITRASDLEIQLAAERRGKQEALNRLSAVEERMKEYNQIQEQNQATVNTLKQALEAYKATPPSPPLSPKNPSTAYILSVIEERVTDSLRMTMKPYLEELRRDMEGSMSEKNREVYGVVWEKIAKSMKVMEKIKARIDSGVSGDGVARGANQA</sequence>
<keyword evidence="1" id="KW-0863">Zinc-finger</keyword>
<dbReference type="InParanoid" id="A0A409X8A5"/>
<evidence type="ECO:0000256" key="3">
    <source>
        <dbReference type="SAM" id="MobiDB-lite"/>
    </source>
</evidence>
<dbReference type="OrthoDB" id="2749714at2759"/>
<name>A0A409X8A5_PSICY</name>
<dbReference type="PROSITE" id="PS50103">
    <property type="entry name" value="ZF_C3H1"/>
    <property type="match status" value="1"/>
</dbReference>
<evidence type="ECO:0000256" key="1">
    <source>
        <dbReference type="PROSITE-ProRule" id="PRU00723"/>
    </source>
</evidence>
<evidence type="ECO:0000259" key="4">
    <source>
        <dbReference type="PROSITE" id="PS50103"/>
    </source>
</evidence>
<dbReference type="AlphaFoldDB" id="A0A409X8A5"/>
<dbReference type="GO" id="GO:0008270">
    <property type="term" value="F:zinc ion binding"/>
    <property type="evidence" value="ECO:0007669"/>
    <property type="project" value="UniProtKB-KW"/>
</dbReference>
<accession>A0A409X8A5</accession>
<feature type="compositionally biased region" description="Polar residues" evidence="3">
    <location>
        <begin position="157"/>
        <end position="174"/>
    </location>
</feature>
<comment type="caution">
    <text evidence="5">The sequence shown here is derived from an EMBL/GenBank/DDBJ whole genome shotgun (WGS) entry which is preliminary data.</text>
</comment>
<feature type="domain" description="C3H1-type" evidence="4">
    <location>
        <begin position="1"/>
        <end position="26"/>
    </location>
</feature>
<feature type="coiled-coil region" evidence="2">
    <location>
        <begin position="316"/>
        <end position="377"/>
    </location>
</feature>
<feature type="region of interest" description="Disordered" evidence="3">
    <location>
        <begin position="405"/>
        <end position="444"/>
    </location>
</feature>
<protein>
    <recommendedName>
        <fullName evidence="4">C3H1-type domain-containing protein</fullName>
    </recommendedName>
</protein>